<dbReference type="InterPro" id="IPR038085">
    <property type="entry name" value="Rnp2-like_sf"/>
</dbReference>
<name>A0A284RPQ6_ARMOS</name>
<dbReference type="AlphaFoldDB" id="A0A284RPQ6"/>
<keyword evidence="1" id="KW-0819">tRNA processing</keyword>
<evidence type="ECO:0000256" key="1">
    <source>
        <dbReference type="ARBA" id="ARBA00022694"/>
    </source>
</evidence>
<dbReference type="GO" id="GO:1902555">
    <property type="term" value="C:endoribonuclease complex"/>
    <property type="evidence" value="ECO:0007669"/>
    <property type="project" value="UniProtKB-ARBA"/>
</dbReference>
<evidence type="ECO:0000313" key="3">
    <source>
        <dbReference type="EMBL" id="SJL10685.1"/>
    </source>
</evidence>
<dbReference type="InterPro" id="IPR049128">
    <property type="entry name" value="Pop8-like_dom"/>
</dbReference>
<dbReference type="Pfam" id="PF20976">
    <property type="entry name" value="Pop8"/>
    <property type="match status" value="1"/>
</dbReference>
<dbReference type="OMA" id="TYHYIRF"/>
<accession>A0A284RPQ6</accession>
<dbReference type="OrthoDB" id="3265020at2759"/>
<sequence>MNTDYHYMRFSVSPKTADALSLRQAIQSALVQTFGIAGGSIYLDILWVVEDGNEMVLRTTKGDSTMIVAAVTSALTPRISLEKESSFLPALCSISAALDEEDI</sequence>
<protein>
    <recommendedName>
        <fullName evidence="2">Ribonucleases P/MRP subunit Pop8-like domain-containing protein</fullName>
    </recommendedName>
</protein>
<reference evidence="4" key="1">
    <citation type="journal article" date="2017" name="Nat. Ecol. Evol.">
        <title>Genome expansion and lineage-specific genetic innovations in the forest pathogenic fungi Armillaria.</title>
        <authorList>
            <person name="Sipos G."/>
            <person name="Prasanna A.N."/>
            <person name="Walter M.C."/>
            <person name="O'Connor E."/>
            <person name="Balint B."/>
            <person name="Krizsan K."/>
            <person name="Kiss B."/>
            <person name="Hess J."/>
            <person name="Varga T."/>
            <person name="Slot J."/>
            <person name="Riley R."/>
            <person name="Boka B."/>
            <person name="Rigling D."/>
            <person name="Barry K."/>
            <person name="Lee J."/>
            <person name="Mihaltcheva S."/>
            <person name="LaButti K."/>
            <person name="Lipzen A."/>
            <person name="Waldron R."/>
            <person name="Moloney N.M."/>
            <person name="Sperisen C."/>
            <person name="Kredics L."/>
            <person name="Vagvoelgyi C."/>
            <person name="Patrignani A."/>
            <person name="Fitzpatrick D."/>
            <person name="Nagy I."/>
            <person name="Doyle S."/>
            <person name="Anderson J.B."/>
            <person name="Grigoriev I.V."/>
            <person name="Gueldener U."/>
            <person name="Muensterkoetter M."/>
            <person name="Nagy L.G."/>
        </authorList>
    </citation>
    <scope>NUCLEOTIDE SEQUENCE [LARGE SCALE GENOMIC DNA]</scope>
    <source>
        <strain evidence="4">C18/9</strain>
    </source>
</reference>
<gene>
    <name evidence="3" type="ORF">ARMOST_14076</name>
</gene>
<dbReference type="GO" id="GO:0008033">
    <property type="term" value="P:tRNA processing"/>
    <property type="evidence" value="ECO:0007669"/>
    <property type="project" value="UniProtKB-KW"/>
</dbReference>
<dbReference type="EMBL" id="FUEG01000012">
    <property type="protein sequence ID" value="SJL10685.1"/>
    <property type="molecule type" value="Genomic_DNA"/>
</dbReference>
<dbReference type="GO" id="GO:1990904">
    <property type="term" value="C:ribonucleoprotein complex"/>
    <property type="evidence" value="ECO:0007669"/>
    <property type="project" value="UniProtKB-ARBA"/>
</dbReference>
<dbReference type="SUPFAM" id="SSF160350">
    <property type="entry name" value="Rnp2-like"/>
    <property type="match status" value="1"/>
</dbReference>
<keyword evidence="4" id="KW-1185">Reference proteome</keyword>
<feature type="domain" description="Ribonucleases P/MRP subunit Pop8-like" evidence="2">
    <location>
        <begin position="14"/>
        <end position="73"/>
    </location>
</feature>
<proteinExistence type="predicted"/>
<organism evidence="3 4">
    <name type="scientific">Armillaria ostoyae</name>
    <name type="common">Armillaria root rot fungus</name>
    <dbReference type="NCBI Taxonomy" id="47428"/>
    <lineage>
        <taxon>Eukaryota</taxon>
        <taxon>Fungi</taxon>
        <taxon>Dikarya</taxon>
        <taxon>Basidiomycota</taxon>
        <taxon>Agaricomycotina</taxon>
        <taxon>Agaricomycetes</taxon>
        <taxon>Agaricomycetidae</taxon>
        <taxon>Agaricales</taxon>
        <taxon>Marasmiineae</taxon>
        <taxon>Physalacriaceae</taxon>
        <taxon>Armillaria</taxon>
    </lineage>
</organism>
<evidence type="ECO:0000313" key="4">
    <source>
        <dbReference type="Proteomes" id="UP000219338"/>
    </source>
</evidence>
<dbReference type="Proteomes" id="UP000219338">
    <property type="component" value="Unassembled WGS sequence"/>
</dbReference>
<evidence type="ECO:0000259" key="2">
    <source>
        <dbReference type="Pfam" id="PF20976"/>
    </source>
</evidence>